<evidence type="ECO:0000256" key="4">
    <source>
        <dbReference type="ARBA" id="ARBA00022475"/>
    </source>
</evidence>
<feature type="transmembrane region" description="Helical" evidence="12">
    <location>
        <begin position="95"/>
        <end position="114"/>
    </location>
</feature>
<feature type="chain" id="PRO_5045093566" description="Flagellar biosynthetic protein FliP" evidence="13">
    <location>
        <begin position="28"/>
        <end position="253"/>
    </location>
</feature>
<evidence type="ECO:0000256" key="3">
    <source>
        <dbReference type="ARBA" id="ARBA00022448"/>
    </source>
</evidence>
<keyword evidence="5 12" id="KW-0812">Transmembrane</keyword>
<keyword evidence="14" id="KW-0282">Flagellum</keyword>
<feature type="transmembrane region" description="Helical" evidence="12">
    <location>
        <begin position="228"/>
        <end position="249"/>
    </location>
</feature>
<feature type="transmembrane region" description="Helical" evidence="12">
    <location>
        <begin position="51"/>
        <end position="83"/>
    </location>
</feature>
<evidence type="ECO:0000256" key="8">
    <source>
        <dbReference type="ARBA" id="ARBA00022989"/>
    </source>
</evidence>
<dbReference type="EMBL" id="JANRMI010000001">
    <property type="protein sequence ID" value="MDG0815420.1"/>
    <property type="molecule type" value="Genomic_DNA"/>
</dbReference>
<evidence type="ECO:0000256" key="7">
    <source>
        <dbReference type="ARBA" id="ARBA00022927"/>
    </source>
</evidence>
<keyword evidence="14" id="KW-0969">Cilium</keyword>
<keyword evidence="10" id="KW-0975">Bacterial flagellum</keyword>
<keyword evidence="3 12" id="KW-0813">Transport</keyword>
<dbReference type="RefSeq" id="WP_277576895.1">
    <property type="nucleotide sequence ID" value="NZ_JANRMI010000001.1"/>
</dbReference>
<keyword evidence="7 12" id="KW-0653">Protein transport</keyword>
<comment type="similarity">
    <text evidence="1 12">Belongs to the FliP/MopC/SpaP family.</text>
</comment>
<dbReference type="InterPro" id="IPR005837">
    <property type="entry name" value="FliP"/>
</dbReference>
<keyword evidence="11 12" id="KW-1006">Bacterial flagellum protein export</keyword>
<feature type="signal peptide" evidence="13">
    <location>
        <begin position="1"/>
        <end position="27"/>
    </location>
</feature>
<evidence type="ECO:0000256" key="6">
    <source>
        <dbReference type="ARBA" id="ARBA00022795"/>
    </source>
</evidence>
<keyword evidence="8 12" id="KW-1133">Transmembrane helix</keyword>
<dbReference type="PANTHER" id="PTHR30587:SF0">
    <property type="entry name" value="FLAGELLAR BIOSYNTHETIC PROTEIN FLIP"/>
    <property type="match status" value="1"/>
</dbReference>
<evidence type="ECO:0000256" key="13">
    <source>
        <dbReference type="SAM" id="SignalP"/>
    </source>
</evidence>
<dbReference type="InterPro" id="IPR005838">
    <property type="entry name" value="T3SS_IM_P"/>
</dbReference>
<dbReference type="NCBIfam" id="NF009438">
    <property type="entry name" value="PRK12797.1"/>
    <property type="match status" value="1"/>
</dbReference>
<dbReference type="Pfam" id="PF00813">
    <property type="entry name" value="FliP"/>
    <property type="match status" value="1"/>
</dbReference>
<evidence type="ECO:0000256" key="9">
    <source>
        <dbReference type="ARBA" id="ARBA00023136"/>
    </source>
</evidence>
<comment type="subcellular location">
    <subcellularLocation>
        <location evidence="12">Cell membrane</location>
        <topology evidence="12">Multi-pass membrane protein</topology>
    </subcellularLocation>
    <subcellularLocation>
        <location evidence="12">Bacterial flagellum basal body</location>
    </subcellularLocation>
</comment>
<keyword evidence="4 12" id="KW-1003">Cell membrane</keyword>
<sequence length="253" mass="27877">MRKHNWLALLSFLLLPLVLLASSSAFAQVTLPTVNLGFKTTDNPNEVVNAVKLILIMTVLTLAPAILIMMTGFTRIIIVLSFLRQAMGVQQMPPNQLLVGLSLFLTFFIMQPAFNEMNTNGIQPYIAGKISQDAAIEKTLAPLRKFMFTQTRDADLALFVKLSKIDKPKTRAEVPTMVLVPAFVVSELKTAFQIGFIIFLPFLVIDIVAASVLMAMGMMMLPPVVISLPFKIMLFVLVDGWGLLIGSMVKSFG</sequence>
<keyword evidence="13" id="KW-0732">Signal</keyword>
<accession>A0ABT6DGN7</accession>
<evidence type="ECO:0000313" key="15">
    <source>
        <dbReference type="Proteomes" id="UP001152321"/>
    </source>
</evidence>
<keyword evidence="15" id="KW-1185">Reference proteome</keyword>
<reference evidence="14" key="1">
    <citation type="submission" date="2022-08" db="EMBL/GenBank/DDBJ databases">
        <title>Novel Bdellovibrio Species Isolated from Svalbard: Designation Bdellovibrio svalbardensis.</title>
        <authorList>
            <person name="Mitchell R.J."/>
            <person name="Choi S.Y."/>
        </authorList>
    </citation>
    <scope>NUCLEOTIDE SEQUENCE</scope>
    <source>
        <strain evidence="14">PAP01</strain>
    </source>
</reference>
<dbReference type="PRINTS" id="PR00951">
    <property type="entry name" value="FLGBIOSNFLIP"/>
</dbReference>
<evidence type="ECO:0000256" key="5">
    <source>
        <dbReference type="ARBA" id="ARBA00022692"/>
    </source>
</evidence>
<evidence type="ECO:0000256" key="1">
    <source>
        <dbReference type="ARBA" id="ARBA00006257"/>
    </source>
</evidence>
<organism evidence="14 15">
    <name type="scientific">Bdellovibrio svalbardensis</name>
    <dbReference type="NCBI Taxonomy" id="2972972"/>
    <lineage>
        <taxon>Bacteria</taxon>
        <taxon>Pseudomonadati</taxon>
        <taxon>Bdellovibrionota</taxon>
        <taxon>Bdellovibrionia</taxon>
        <taxon>Bdellovibrionales</taxon>
        <taxon>Pseudobdellovibrionaceae</taxon>
        <taxon>Bdellovibrio</taxon>
    </lineage>
</organism>
<keyword evidence="9 12" id="KW-0472">Membrane</keyword>
<protein>
    <recommendedName>
        <fullName evidence="2 12">Flagellar biosynthetic protein FliP</fullName>
    </recommendedName>
</protein>
<evidence type="ECO:0000256" key="2">
    <source>
        <dbReference type="ARBA" id="ARBA00021714"/>
    </source>
</evidence>
<dbReference type="PROSITE" id="PS01060">
    <property type="entry name" value="FLIP_1"/>
    <property type="match status" value="1"/>
</dbReference>
<keyword evidence="14" id="KW-0966">Cell projection</keyword>
<comment type="caution">
    <text evidence="14">The sequence shown here is derived from an EMBL/GenBank/DDBJ whole genome shotgun (WGS) entry which is preliminary data.</text>
</comment>
<dbReference type="Proteomes" id="UP001152321">
    <property type="component" value="Unassembled WGS sequence"/>
</dbReference>
<evidence type="ECO:0000256" key="10">
    <source>
        <dbReference type="ARBA" id="ARBA00023143"/>
    </source>
</evidence>
<comment type="function">
    <text evidence="12">Plays a role in the flagellum-specific transport system.</text>
</comment>
<feature type="transmembrane region" description="Helical" evidence="12">
    <location>
        <begin position="191"/>
        <end position="216"/>
    </location>
</feature>
<keyword evidence="6 12" id="KW-1005">Bacterial flagellum biogenesis</keyword>
<dbReference type="PRINTS" id="PR01302">
    <property type="entry name" value="TYPE3IMPPROT"/>
</dbReference>
<name>A0ABT6DGN7_9BACT</name>
<dbReference type="PROSITE" id="PS01061">
    <property type="entry name" value="FLIP_2"/>
    <property type="match status" value="1"/>
</dbReference>
<proteinExistence type="inferred from homology"/>
<dbReference type="PANTHER" id="PTHR30587">
    <property type="entry name" value="FLAGELLAR BIOSYNTHETIC PROTEIN FLIP"/>
    <property type="match status" value="1"/>
</dbReference>
<gene>
    <name evidence="12 14" type="primary">fliP</name>
    <name evidence="14" type="ORF">NWE73_03535</name>
</gene>
<evidence type="ECO:0000313" key="14">
    <source>
        <dbReference type="EMBL" id="MDG0815420.1"/>
    </source>
</evidence>
<evidence type="ECO:0000256" key="11">
    <source>
        <dbReference type="ARBA" id="ARBA00023225"/>
    </source>
</evidence>
<dbReference type="NCBIfam" id="TIGR01103">
    <property type="entry name" value="fliP"/>
    <property type="match status" value="1"/>
</dbReference>
<evidence type="ECO:0000256" key="12">
    <source>
        <dbReference type="RuleBase" id="RU362069"/>
    </source>
</evidence>